<evidence type="ECO:0000313" key="3">
    <source>
        <dbReference type="Proteomes" id="UP000886998"/>
    </source>
</evidence>
<dbReference type="Proteomes" id="UP000886998">
    <property type="component" value="Unassembled WGS sequence"/>
</dbReference>
<feature type="compositionally biased region" description="Polar residues" evidence="1">
    <location>
        <begin position="49"/>
        <end position="61"/>
    </location>
</feature>
<comment type="caution">
    <text evidence="2">The sequence shown here is derived from an EMBL/GenBank/DDBJ whole genome shotgun (WGS) entry which is preliminary data.</text>
</comment>
<reference evidence="2" key="1">
    <citation type="submission" date="2020-08" db="EMBL/GenBank/DDBJ databases">
        <title>Multicomponent nature underlies the extraordinary mechanical properties of spider dragline silk.</title>
        <authorList>
            <person name="Kono N."/>
            <person name="Nakamura H."/>
            <person name="Mori M."/>
            <person name="Yoshida Y."/>
            <person name="Ohtoshi R."/>
            <person name="Malay A.D."/>
            <person name="Moran D.A.P."/>
            <person name="Tomita M."/>
            <person name="Numata K."/>
            <person name="Arakawa K."/>
        </authorList>
    </citation>
    <scope>NUCLEOTIDE SEQUENCE</scope>
</reference>
<organism evidence="2 3">
    <name type="scientific">Trichonephila inaurata madagascariensis</name>
    <dbReference type="NCBI Taxonomy" id="2747483"/>
    <lineage>
        <taxon>Eukaryota</taxon>
        <taxon>Metazoa</taxon>
        <taxon>Ecdysozoa</taxon>
        <taxon>Arthropoda</taxon>
        <taxon>Chelicerata</taxon>
        <taxon>Arachnida</taxon>
        <taxon>Araneae</taxon>
        <taxon>Araneomorphae</taxon>
        <taxon>Entelegynae</taxon>
        <taxon>Araneoidea</taxon>
        <taxon>Nephilidae</taxon>
        <taxon>Trichonephila</taxon>
        <taxon>Trichonephila inaurata</taxon>
    </lineage>
</organism>
<dbReference type="AlphaFoldDB" id="A0A8X7C0A6"/>
<dbReference type="EMBL" id="BMAV01007550">
    <property type="protein sequence ID" value="GFY50535.1"/>
    <property type="molecule type" value="Genomic_DNA"/>
</dbReference>
<protein>
    <submittedName>
        <fullName evidence="2">Uncharacterized protein</fullName>
    </submittedName>
</protein>
<proteinExistence type="predicted"/>
<name>A0A8X7C0A6_9ARAC</name>
<evidence type="ECO:0000313" key="2">
    <source>
        <dbReference type="EMBL" id="GFY50535.1"/>
    </source>
</evidence>
<feature type="region of interest" description="Disordered" evidence="1">
    <location>
        <begin position="27"/>
        <end position="61"/>
    </location>
</feature>
<gene>
    <name evidence="2" type="ORF">TNIN_343231</name>
</gene>
<accession>A0A8X7C0A6</accession>
<keyword evidence="3" id="KW-1185">Reference proteome</keyword>
<evidence type="ECO:0000256" key="1">
    <source>
        <dbReference type="SAM" id="MobiDB-lite"/>
    </source>
</evidence>
<sequence length="107" mass="12404">MYSVPSAFKERSKLTIRETILGKRRSRRELPWRRRASGNPSNRGRMRVLSTNASPHDDPSSSTMNFAPDFFFLPERRCHCVHLEKDSAALLLWGRCQNCQLKRIASN</sequence>